<feature type="domain" description="EAL" evidence="12">
    <location>
        <begin position="678"/>
        <end position="932"/>
    </location>
</feature>
<dbReference type="FunFam" id="3.20.20.450:FF:000001">
    <property type="entry name" value="Cyclic di-GMP phosphodiesterase yahA"/>
    <property type="match status" value="1"/>
</dbReference>
<feature type="domain" description="PAS" evidence="10">
    <location>
        <begin position="378"/>
        <end position="415"/>
    </location>
</feature>
<dbReference type="PANTHER" id="PTHR44757">
    <property type="entry name" value="DIGUANYLATE CYCLASE DGCP"/>
    <property type="match status" value="1"/>
</dbReference>
<dbReference type="Pfam" id="PF00990">
    <property type="entry name" value="GGDEF"/>
    <property type="match status" value="1"/>
</dbReference>
<dbReference type="GO" id="GO:0071111">
    <property type="term" value="F:cyclic-guanylate-specific phosphodiesterase activity"/>
    <property type="evidence" value="ECO:0007669"/>
    <property type="project" value="UniProtKB-EC"/>
</dbReference>
<dbReference type="SMART" id="SM00091">
    <property type="entry name" value="PAS"/>
    <property type="match status" value="1"/>
</dbReference>
<evidence type="ECO:0000256" key="8">
    <source>
        <dbReference type="ARBA" id="ARBA00051114"/>
    </source>
</evidence>
<dbReference type="Pfam" id="PF13426">
    <property type="entry name" value="PAS_9"/>
    <property type="match status" value="1"/>
</dbReference>
<evidence type="ECO:0000259" key="10">
    <source>
        <dbReference type="PROSITE" id="PS50112"/>
    </source>
</evidence>
<keyword evidence="9" id="KW-1133">Transmembrane helix</keyword>
<dbReference type="eggNOG" id="COG5001">
    <property type="taxonomic scope" value="Bacteria"/>
</dbReference>
<feature type="domain" description="GGDEF" evidence="13">
    <location>
        <begin position="528"/>
        <end position="669"/>
    </location>
</feature>
<name>D7DHR4_METV0</name>
<evidence type="ECO:0000256" key="7">
    <source>
        <dbReference type="ARBA" id="ARBA00023012"/>
    </source>
</evidence>
<dbReference type="Gene3D" id="3.30.70.270">
    <property type="match status" value="1"/>
</dbReference>
<dbReference type="Gene3D" id="3.30.450.20">
    <property type="entry name" value="PAS domain"/>
    <property type="match status" value="1"/>
</dbReference>
<keyword evidence="2" id="KW-0597">Phosphoprotein</keyword>
<gene>
    <name evidence="14" type="ordered locus">M301_1215</name>
</gene>
<dbReference type="SMART" id="SM00086">
    <property type="entry name" value="PAC"/>
    <property type="match status" value="1"/>
</dbReference>
<dbReference type="PROSITE" id="PS50113">
    <property type="entry name" value="PAC"/>
    <property type="match status" value="1"/>
</dbReference>
<dbReference type="GO" id="GO:0005524">
    <property type="term" value="F:ATP binding"/>
    <property type="evidence" value="ECO:0007669"/>
    <property type="project" value="UniProtKB-KW"/>
</dbReference>
<reference evidence="15" key="1">
    <citation type="submission" date="2010-05" db="EMBL/GenBank/DDBJ databases">
        <title>Complete sequence of Methylotenera sp. 301.</title>
        <authorList>
            <person name="Lucas S."/>
            <person name="Copeland A."/>
            <person name="Lapidus A."/>
            <person name="Cheng J.-F."/>
            <person name="Bruce D."/>
            <person name="Goodwin L."/>
            <person name="Pitluck S."/>
            <person name="Clum A."/>
            <person name="Land M."/>
            <person name="Hauser L."/>
            <person name="Kyrpides N."/>
            <person name="Ivanova N."/>
            <person name="Chistoservova L."/>
            <person name="Kalyuzhnaya M."/>
            <person name="Woyke T."/>
        </authorList>
    </citation>
    <scope>NUCLEOTIDE SEQUENCE [LARGE SCALE GENOMIC DNA]</scope>
    <source>
        <strain evidence="15">301</strain>
    </source>
</reference>
<dbReference type="RefSeq" id="WP_013147914.1">
    <property type="nucleotide sequence ID" value="NC_014207.1"/>
</dbReference>
<dbReference type="Gene3D" id="3.20.20.450">
    <property type="entry name" value="EAL domain"/>
    <property type="match status" value="1"/>
</dbReference>
<dbReference type="GO" id="GO:0016020">
    <property type="term" value="C:membrane"/>
    <property type="evidence" value="ECO:0007669"/>
    <property type="project" value="UniProtKB-SubCell"/>
</dbReference>
<dbReference type="eggNOG" id="COG2202">
    <property type="taxonomic scope" value="Bacteria"/>
</dbReference>
<dbReference type="SMART" id="SM00052">
    <property type="entry name" value="EAL"/>
    <property type="match status" value="1"/>
</dbReference>
<dbReference type="Proteomes" id="UP000000383">
    <property type="component" value="Chromosome"/>
</dbReference>
<dbReference type="InterPro" id="IPR000700">
    <property type="entry name" value="PAS-assoc_C"/>
</dbReference>
<dbReference type="InterPro" id="IPR000014">
    <property type="entry name" value="PAS"/>
</dbReference>
<dbReference type="InterPro" id="IPR033462">
    <property type="entry name" value="Cache_3-Cache_2"/>
</dbReference>
<protein>
    <submittedName>
        <fullName evidence="14">Diguanylate cyclase/phosphodiesterase with PAS/PAC sensor(S)</fullName>
    </submittedName>
</protein>
<feature type="transmembrane region" description="Helical" evidence="9">
    <location>
        <begin position="7"/>
        <end position="27"/>
    </location>
</feature>
<keyword evidence="9" id="KW-0812">Transmembrane</keyword>
<evidence type="ECO:0000256" key="9">
    <source>
        <dbReference type="SAM" id="Phobius"/>
    </source>
</evidence>
<proteinExistence type="predicted"/>
<feature type="domain" description="PAC" evidence="11">
    <location>
        <begin position="444"/>
        <end position="496"/>
    </location>
</feature>
<dbReference type="InterPro" id="IPR001633">
    <property type="entry name" value="EAL_dom"/>
</dbReference>
<evidence type="ECO:0000256" key="3">
    <source>
        <dbReference type="ARBA" id="ARBA00022679"/>
    </source>
</evidence>
<dbReference type="GO" id="GO:0016301">
    <property type="term" value="F:kinase activity"/>
    <property type="evidence" value="ECO:0007669"/>
    <property type="project" value="UniProtKB-KW"/>
</dbReference>
<keyword evidence="7" id="KW-0902">Two-component regulatory system</keyword>
<dbReference type="CDD" id="cd01949">
    <property type="entry name" value="GGDEF"/>
    <property type="match status" value="1"/>
</dbReference>
<dbReference type="NCBIfam" id="TIGR00229">
    <property type="entry name" value="sensory_box"/>
    <property type="match status" value="1"/>
</dbReference>
<dbReference type="GO" id="GO:0000160">
    <property type="term" value="P:phosphorelay signal transduction system"/>
    <property type="evidence" value="ECO:0007669"/>
    <property type="project" value="UniProtKB-KW"/>
</dbReference>
<dbReference type="CDD" id="cd01948">
    <property type="entry name" value="EAL"/>
    <property type="match status" value="1"/>
</dbReference>
<dbReference type="InterPro" id="IPR035965">
    <property type="entry name" value="PAS-like_dom_sf"/>
</dbReference>
<keyword evidence="6" id="KW-0067">ATP-binding</keyword>
<dbReference type="GO" id="GO:0071732">
    <property type="term" value="P:cellular response to nitric oxide"/>
    <property type="evidence" value="ECO:0007669"/>
    <property type="project" value="UniProtKB-ARBA"/>
</dbReference>
<organism evidence="14 15">
    <name type="scientific">Methylotenera versatilis (strain 301)</name>
    <dbReference type="NCBI Taxonomy" id="666681"/>
    <lineage>
        <taxon>Bacteria</taxon>
        <taxon>Pseudomonadati</taxon>
        <taxon>Pseudomonadota</taxon>
        <taxon>Betaproteobacteria</taxon>
        <taxon>Nitrosomonadales</taxon>
        <taxon>Methylophilaceae</taxon>
        <taxon>Methylotenera</taxon>
    </lineage>
</organism>
<keyword evidence="15" id="KW-1185">Reference proteome</keyword>
<dbReference type="InterPro" id="IPR029151">
    <property type="entry name" value="Sensor-like_sf"/>
</dbReference>
<dbReference type="Pfam" id="PF00563">
    <property type="entry name" value="EAL"/>
    <property type="match status" value="1"/>
</dbReference>
<dbReference type="CDD" id="cd00130">
    <property type="entry name" value="PAS"/>
    <property type="match status" value="1"/>
</dbReference>
<evidence type="ECO:0000256" key="4">
    <source>
        <dbReference type="ARBA" id="ARBA00022741"/>
    </source>
</evidence>
<evidence type="ECO:0000256" key="6">
    <source>
        <dbReference type="ARBA" id="ARBA00022840"/>
    </source>
</evidence>
<evidence type="ECO:0000259" key="13">
    <source>
        <dbReference type="PROSITE" id="PS50887"/>
    </source>
</evidence>
<evidence type="ECO:0000313" key="14">
    <source>
        <dbReference type="EMBL" id="ADI29599.1"/>
    </source>
</evidence>
<evidence type="ECO:0000256" key="1">
    <source>
        <dbReference type="ARBA" id="ARBA00004370"/>
    </source>
</evidence>
<dbReference type="AlphaFoldDB" id="D7DHR4"/>
<sequence>MINKISTIWRFILPVLILLAAAPFVLITQQTSQQLESIQADADEQAKTLVSLLSVTDELVTDKADLSMRLLKEQSQALGEPAIDGQVNTQDRVVPNLIFGSTPITNFFKLVDDLSSLVGGTATIFVKDGDDFVRVSTNVLRVNMSRATATILNPNTKAFAALSLGKSFHGVVDILDEPYITRYDPMYDANGTVIGAYYVGYKVDMKVIRDAVRNTRQLKSGFAMVLDGKNKVRFHSAHVPFSQAERLFHEQPEGWKFVTEEIPNWGFKVVVAYPLSEARAIGLAHSWFIIITAVVLGTILLVIILWQLRRLVVNPIGGDPALAIDVVKRIAAGDLENDGLEAKPNTLMSNVLNMRQKLREGIAALRESSERMVLSASVFEHAHDGILITDVDLNILNVNPAFCKITGYSREAALGTHPKNIGFVDNDPQFFEKIQQESEYAGEWRGEAKNLNNKGESYDAWIDIFAVRDDAQKITNYVCLFSDITERKQAADEIEHLAFYDSLTHLANRRMLIDRLKRAFFSSKRTGKDGALLFLDLDHFKTLNDSLGHAVGDLLLQQVASRLTECLRGGDTVARVARLGGDEFVVMLEDLSSHPIEAAAQAEAVGQKILATLNQPYQLATHEYHSTVSIGVALFGDHVDAQDDLVKHADIAMYQAKRAGRNTMRFFDPLMQEAIDTRADLERELRKALDRQQFQLYYQIQVDQLNRPLGAEALIRWIHPERGMIPPFNFISLAEETGLILPIGEWVLDTACAQIKAWQTNELTRDLTISINVSAKQFYQNNFVNQVQAAVYRHGINPSLLKLELTESMLLENIEDTIVTMTALKEIGIRFSLDDFGTGYSSLQYLKRLPLTQLKIDQSFVRDIVCDSSDKAIVRTIIAMAKSMELEVIAEGVETRDQQELLLKIHCKQFQGYLFGKPITIDELDASLKASLR</sequence>
<dbReference type="InterPro" id="IPR035919">
    <property type="entry name" value="EAL_sf"/>
</dbReference>
<dbReference type="PROSITE" id="PS50887">
    <property type="entry name" value="GGDEF"/>
    <property type="match status" value="1"/>
</dbReference>
<dbReference type="OrthoDB" id="9813903at2"/>
<dbReference type="EMBL" id="CP002056">
    <property type="protein sequence ID" value="ADI29599.1"/>
    <property type="molecule type" value="Genomic_DNA"/>
</dbReference>
<dbReference type="SUPFAM" id="SSF55785">
    <property type="entry name" value="PYP-like sensor domain (PAS domain)"/>
    <property type="match status" value="1"/>
</dbReference>
<feature type="transmembrane region" description="Helical" evidence="9">
    <location>
        <begin position="287"/>
        <end position="306"/>
    </location>
</feature>
<dbReference type="KEGG" id="meh:M301_1215"/>
<dbReference type="InterPro" id="IPR000160">
    <property type="entry name" value="GGDEF_dom"/>
</dbReference>
<dbReference type="PANTHER" id="PTHR44757:SF2">
    <property type="entry name" value="BIOFILM ARCHITECTURE MAINTENANCE PROTEIN MBAA"/>
    <property type="match status" value="1"/>
</dbReference>
<dbReference type="InterPro" id="IPR029787">
    <property type="entry name" value="Nucleotide_cyclase"/>
</dbReference>
<evidence type="ECO:0000313" key="15">
    <source>
        <dbReference type="Proteomes" id="UP000000383"/>
    </source>
</evidence>
<comment type="catalytic activity">
    <reaction evidence="8">
        <text>3',3'-c-di-GMP + H2O = 5'-phosphoguanylyl(3'-&gt;5')guanosine + H(+)</text>
        <dbReference type="Rhea" id="RHEA:24902"/>
        <dbReference type="ChEBI" id="CHEBI:15377"/>
        <dbReference type="ChEBI" id="CHEBI:15378"/>
        <dbReference type="ChEBI" id="CHEBI:58754"/>
        <dbReference type="ChEBI" id="CHEBI:58805"/>
        <dbReference type="EC" id="3.1.4.52"/>
    </reaction>
    <physiologicalReaction direction="left-to-right" evidence="8">
        <dbReference type="Rhea" id="RHEA:24903"/>
    </physiologicalReaction>
</comment>
<dbReference type="STRING" id="666681.M301_1215"/>
<reference evidence="14 15" key="2">
    <citation type="journal article" date="2011" name="J. Bacteriol.">
        <title>Genomes of three methylotrophs from a single niche uncover genetic and metabolic divergence of Methylophilaceae.</title>
        <authorList>
            <person name="Lapidus A."/>
            <person name="Clum A."/>
            <person name="Labutti K."/>
            <person name="Kaluzhnaya M.G."/>
            <person name="Lim S."/>
            <person name="Beck D.A."/>
            <person name="Glavina Del Rio T."/>
            <person name="Nolan M."/>
            <person name="Mavromatis K."/>
            <person name="Huntemann M."/>
            <person name="Lucas S."/>
            <person name="Lidstrom M.E."/>
            <person name="Ivanova N."/>
            <person name="Chistoserdova L."/>
        </authorList>
    </citation>
    <scope>NUCLEOTIDE SEQUENCE [LARGE SCALE GENOMIC DNA]</scope>
    <source>
        <strain evidence="14 15">301</strain>
    </source>
</reference>
<evidence type="ECO:0000259" key="11">
    <source>
        <dbReference type="PROSITE" id="PS50113"/>
    </source>
</evidence>
<dbReference type="Pfam" id="PF17201">
    <property type="entry name" value="Cache_3-Cache_2"/>
    <property type="match status" value="1"/>
</dbReference>
<accession>D7DHR4</accession>
<dbReference type="PROSITE" id="PS50112">
    <property type="entry name" value="PAS"/>
    <property type="match status" value="1"/>
</dbReference>
<dbReference type="InterPro" id="IPR001610">
    <property type="entry name" value="PAC"/>
</dbReference>
<dbReference type="SUPFAM" id="SSF141868">
    <property type="entry name" value="EAL domain-like"/>
    <property type="match status" value="1"/>
</dbReference>
<dbReference type="SMART" id="SM00267">
    <property type="entry name" value="GGDEF"/>
    <property type="match status" value="1"/>
</dbReference>
<keyword evidence="3" id="KW-0808">Transferase</keyword>
<keyword evidence="9" id="KW-0472">Membrane</keyword>
<dbReference type="SUPFAM" id="SSF103190">
    <property type="entry name" value="Sensory domain-like"/>
    <property type="match status" value="1"/>
</dbReference>
<dbReference type="HOGENOM" id="CLU_000445_70_44_4"/>
<dbReference type="FunFam" id="3.30.70.270:FF:000001">
    <property type="entry name" value="Diguanylate cyclase domain protein"/>
    <property type="match status" value="1"/>
</dbReference>
<comment type="subcellular location">
    <subcellularLocation>
        <location evidence="1">Membrane</location>
    </subcellularLocation>
</comment>
<dbReference type="InterPro" id="IPR052155">
    <property type="entry name" value="Biofilm_reg_signaling"/>
</dbReference>
<dbReference type="InterPro" id="IPR043128">
    <property type="entry name" value="Rev_trsase/Diguanyl_cyclase"/>
</dbReference>
<dbReference type="SUPFAM" id="SSF55073">
    <property type="entry name" value="Nucleotide cyclase"/>
    <property type="match status" value="1"/>
</dbReference>
<evidence type="ECO:0000256" key="5">
    <source>
        <dbReference type="ARBA" id="ARBA00022777"/>
    </source>
</evidence>
<dbReference type="PROSITE" id="PS50883">
    <property type="entry name" value="EAL"/>
    <property type="match status" value="1"/>
</dbReference>
<evidence type="ECO:0000259" key="12">
    <source>
        <dbReference type="PROSITE" id="PS50883"/>
    </source>
</evidence>
<dbReference type="NCBIfam" id="TIGR00254">
    <property type="entry name" value="GGDEF"/>
    <property type="match status" value="1"/>
</dbReference>
<keyword evidence="5" id="KW-0418">Kinase</keyword>
<keyword evidence="4" id="KW-0547">Nucleotide-binding</keyword>
<evidence type="ECO:0000256" key="2">
    <source>
        <dbReference type="ARBA" id="ARBA00022553"/>
    </source>
</evidence>